<dbReference type="HOGENOM" id="CLU_017495_0_0_5"/>
<name>A0A068TEM5_NEOGA</name>
<evidence type="ECO:0000259" key="1">
    <source>
        <dbReference type="Pfam" id="PF06850"/>
    </source>
</evidence>
<dbReference type="InterPro" id="IPR051321">
    <property type="entry name" value="PHA/PHB_synthase"/>
</dbReference>
<dbReference type="SUPFAM" id="SSF53474">
    <property type="entry name" value="alpha/beta-Hydrolases"/>
    <property type="match status" value="1"/>
</dbReference>
<gene>
    <name evidence="2" type="ORF">RG1141_PA00220</name>
</gene>
<dbReference type="Gene3D" id="3.40.50.1820">
    <property type="entry name" value="alpha/beta hydrolase"/>
    <property type="match status" value="1"/>
</dbReference>
<keyword evidence="2" id="KW-0614">Plasmid</keyword>
<dbReference type="PANTHER" id="PTHR36837">
    <property type="entry name" value="POLY(3-HYDROXYALKANOATE) POLYMERASE SUBUNIT PHAC"/>
    <property type="match status" value="1"/>
</dbReference>
<dbReference type="AlphaFoldDB" id="A0A068TEM5"/>
<organism evidence="2 3">
    <name type="scientific">Neorhizobium galegae bv. officinalis bv. officinalis str. HAMBI 1141</name>
    <dbReference type="NCBI Taxonomy" id="1028801"/>
    <lineage>
        <taxon>Bacteria</taxon>
        <taxon>Pseudomonadati</taxon>
        <taxon>Pseudomonadota</taxon>
        <taxon>Alphaproteobacteria</taxon>
        <taxon>Hyphomicrobiales</taxon>
        <taxon>Rhizobiaceae</taxon>
        <taxon>Rhizobium/Agrobacterium group</taxon>
        <taxon>Neorhizobium</taxon>
    </lineage>
</organism>
<accession>A0A068TEM5</accession>
<dbReference type="EMBL" id="HG938356">
    <property type="protein sequence ID" value="CDN56858.1"/>
    <property type="molecule type" value="Genomic_DNA"/>
</dbReference>
<reference evidence="3" key="1">
    <citation type="journal article" date="2014" name="BMC Genomics">
        <title>Genome sequencing of two Neorhizobium galegae strains reveals a noeT gene responsible for the unusual acetylation of the nodulation factors.</title>
        <authorList>
            <person name="Osterman J."/>
            <person name="Marsh J."/>
            <person name="Laine P.K."/>
            <person name="Zeng Z."/>
            <person name="Alatalo E."/>
            <person name="Sullivan J.T."/>
            <person name="Young J.P."/>
            <person name="Thomas-Oates J."/>
            <person name="Paulin L."/>
            <person name="Lindstrom K."/>
        </authorList>
    </citation>
    <scope>NUCLEOTIDE SEQUENCE [LARGE SCALE GENOMIC DNA]</scope>
    <source>
        <strain evidence="3">HAMBI 1141</strain>
        <plasmid evidence="3">II</plasmid>
    </source>
</reference>
<dbReference type="InterPro" id="IPR010915">
    <property type="entry name" value="PHB_depoly_PhaZ"/>
</dbReference>
<dbReference type="InterPro" id="IPR009656">
    <property type="entry name" value="PHB_depo_C"/>
</dbReference>
<dbReference type="PANTHER" id="PTHR36837:SF4">
    <property type="entry name" value="BLR0908 PROTEIN"/>
    <property type="match status" value="1"/>
</dbReference>
<protein>
    <submittedName>
        <fullName evidence="2">Polyhydroxyalkanoate depolymerase, intracellular</fullName>
    </submittedName>
</protein>
<proteinExistence type="predicted"/>
<sequence length="406" mass="45803">MFMLYQAYQFQDDLLAPMRDMARRLQLMSSTLFFGGGTEMGRHAAAALELMSRFKISHERPEFEITSVTIGNRDVPISVETTLDLPFGRLLHFVADVDTPRPRVLVVAPLSGHFATLLRGTVQTLLKDHDVYVTDWANARDVSTSAGRFGMDDYVDYVIRFLEEIGPRGHILAVCQPCVQALVAVAVMSEAKNPATPRTMTLMAGPVDTRESPTKVNELAVSKPLSWFKSELITGVPMGFPGSGRRVYPGFLQLVAFMSMNMERHVEAHRKLYRHLAKGETAEADKIKHFYDEYFAVLDMTEEFYIETIDRVFQRAELASGNYTHHGRKVDPNHIRATALLTVEGGRDDICGLGQTSAAHDLCHSLRPHLRRHHLQANVGHYGVFSGRRWEKEIYPVVRNMILAME</sequence>
<feature type="domain" description="PHB de-polymerase C-terminal" evidence="1">
    <location>
        <begin position="204"/>
        <end position="403"/>
    </location>
</feature>
<dbReference type="NCBIfam" id="TIGR01849">
    <property type="entry name" value="PHB_depoly_PhaZ"/>
    <property type="match status" value="1"/>
</dbReference>
<dbReference type="InterPro" id="IPR029058">
    <property type="entry name" value="AB_hydrolase_fold"/>
</dbReference>
<dbReference type="eggNOG" id="COG4553">
    <property type="taxonomic scope" value="Bacteria"/>
</dbReference>
<evidence type="ECO:0000313" key="2">
    <source>
        <dbReference type="EMBL" id="CDN56858.1"/>
    </source>
</evidence>
<dbReference type="Pfam" id="PF06850">
    <property type="entry name" value="PHB_depo_C"/>
    <property type="match status" value="1"/>
</dbReference>
<dbReference type="Proteomes" id="UP000028186">
    <property type="component" value="Plasmid pHAMBI1141a"/>
</dbReference>
<evidence type="ECO:0000313" key="3">
    <source>
        <dbReference type="Proteomes" id="UP000028186"/>
    </source>
</evidence>
<dbReference type="PIRSF" id="PIRSF020818">
    <property type="entry name" value="PHB_depoly_PhaZ"/>
    <property type="match status" value="1"/>
</dbReference>
<dbReference type="KEGG" id="ngl:RG1141_PA00220"/>
<geneLocation type="plasmid" evidence="3">
    <name>II</name>
</geneLocation>
<dbReference type="PATRIC" id="fig|1028801.3.peg.4615"/>